<comment type="caution">
    <text evidence="3">The sequence shown here is derived from an EMBL/GenBank/DDBJ whole genome shotgun (WGS) entry which is preliminary data.</text>
</comment>
<dbReference type="PROSITE" id="PS50103">
    <property type="entry name" value="ZF_C3H1"/>
    <property type="match status" value="1"/>
</dbReference>
<protein>
    <recommendedName>
        <fullName evidence="2">C3H1-type domain-containing protein</fullName>
    </recommendedName>
</protein>
<name>A0ABR0CRR9_9LAMI</name>
<dbReference type="EMBL" id="JAYDYQ010002687">
    <property type="protein sequence ID" value="KAK4479410.1"/>
    <property type="molecule type" value="Genomic_DNA"/>
</dbReference>
<keyword evidence="1" id="KW-0479">Metal-binding</keyword>
<keyword evidence="1" id="KW-0862">Zinc</keyword>
<sequence length="155" mass="17210">MDDGGEGGLSFDFEGGLDTVPTHPTAFVPVIQPRRTLARDPQVLRMLITFLQSPWRRRRRKAELPADSVSTLAAISVYEKRCLWVSSPVRQGADAGLSIFSTVRRVSRAGLYKLGFCPNGPDCRYRHAKLPGPPPPVEEVLQKIQQLTSYNFGNS</sequence>
<evidence type="ECO:0000313" key="4">
    <source>
        <dbReference type="Proteomes" id="UP001291926"/>
    </source>
</evidence>
<feature type="domain" description="C3H1-type" evidence="2">
    <location>
        <begin position="112"/>
        <end position="130"/>
    </location>
</feature>
<dbReference type="Proteomes" id="UP001291926">
    <property type="component" value="Unassembled WGS sequence"/>
</dbReference>
<proteinExistence type="predicted"/>
<evidence type="ECO:0000313" key="3">
    <source>
        <dbReference type="EMBL" id="KAK4479410.1"/>
    </source>
</evidence>
<accession>A0ABR0CRR9</accession>
<evidence type="ECO:0000256" key="1">
    <source>
        <dbReference type="PROSITE-ProRule" id="PRU00723"/>
    </source>
</evidence>
<keyword evidence="1" id="KW-0863">Zinc-finger</keyword>
<dbReference type="InterPro" id="IPR000571">
    <property type="entry name" value="Znf_CCCH"/>
</dbReference>
<feature type="zinc finger region" description="C3H1-type" evidence="1">
    <location>
        <begin position="112"/>
        <end position="130"/>
    </location>
</feature>
<keyword evidence="4" id="KW-1185">Reference proteome</keyword>
<reference evidence="3 4" key="1">
    <citation type="journal article" date="2023" name="bioRxiv">
        <title>Genome report: Whole genome sequence and annotation of Penstemon davidsonii.</title>
        <authorList>
            <person name="Ostevik K.L."/>
            <person name="Alabady M."/>
            <person name="Zhang M."/>
            <person name="Rausher M.D."/>
        </authorList>
    </citation>
    <scope>NUCLEOTIDE SEQUENCE [LARGE SCALE GENOMIC DNA]</scope>
    <source>
        <strain evidence="3">DNT005</strain>
        <tissue evidence="3">Whole leaf</tissue>
    </source>
</reference>
<organism evidence="3 4">
    <name type="scientific">Penstemon davidsonii</name>
    <dbReference type="NCBI Taxonomy" id="160366"/>
    <lineage>
        <taxon>Eukaryota</taxon>
        <taxon>Viridiplantae</taxon>
        <taxon>Streptophyta</taxon>
        <taxon>Embryophyta</taxon>
        <taxon>Tracheophyta</taxon>
        <taxon>Spermatophyta</taxon>
        <taxon>Magnoliopsida</taxon>
        <taxon>eudicotyledons</taxon>
        <taxon>Gunneridae</taxon>
        <taxon>Pentapetalae</taxon>
        <taxon>asterids</taxon>
        <taxon>lamiids</taxon>
        <taxon>Lamiales</taxon>
        <taxon>Plantaginaceae</taxon>
        <taxon>Cheloneae</taxon>
        <taxon>Penstemon</taxon>
    </lineage>
</organism>
<gene>
    <name evidence="3" type="ORF">RD792_014923</name>
</gene>
<evidence type="ECO:0000259" key="2">
    <source>
        <dbReference type="PROSITE" id="PS50103"/>
    </source>
</evidence>